<keyword evidence="1" id="KW-1133">Transmembrane helix</keyword>
<dbReference type="Pfam" id="PF02698">
    <property type="entry name" value="DUF218"/>
    <property type="match status" value="1"/>
</dbReference>
<evidence type="ECO:0000259" key="2">
    <source>
        <dbReference type="Pfam" id="PF02698"/>
    </source>
</evidence>
<reference evidence="3" key="1">
    <citation type="journal article" date="2020" name="mSystems">
        <title>Genome- and Community-Level Interaction Insights into Carbon Utilization and Element Cycling Functions of Hydrothermarchaeota in Hydrothermal Sediment.</title>
        <authorList>
            <person name="Zhou Z."/>
            <person name="Liu Y."/>
            <person name="Xu W."/>
            <person name="Pan J."/>
            <person name="Luo Z.H."/>
            <person name="Li M."/>
        </authorList>
    </citation>
    <scope>NUCLEOTIDE SEQUENCE [LARGE SCALE GENOMIC DNA]</scope>
    <source>
        <strain evidence="3">SpSt-477</strain>
    </source>
</reference>
<protein>
    <submittedName>
        <fullName evidence="3">YdcF family protein</fullName>
    </submittedName>
</protein>
<proteinExistence type="predicted"/>
<dbReference type="EMBL" id="DSUH01000121">
    <property type="protein sequence ID" value="HGU32255.1"/>
    <property type="molecule type" value="Genomic_DNA"/>
</dbReference>
<evidence type="ECO:0000313" key="3">
    <source>
        <dbReference type="EMBL" id="HGU32255.1"/>
    </source>
</evidence>
<comment type="caution">
    <text evidence="3">The sequence shown here is derived from an EMBL/GenBank/DDBJ whole genome shotgun (WGS) entry which is preliminary data.</text>
</comment>
<feature type="domain" description="DUF218" evidence="2">
    <location>
        <begin position="82"/>
        <end position="223"/>
    </location>
</feature>
<dbReference type="CDD" id="cd06259">
    <property type="entry name" value="YdcF-like"/>
    <property type="match status" value="1"/>
</dbReference>
<dbReference type="InterPro" id="IPR003848">
    <property type="entry name" value="DUF218"/>
</dbReference>
<dbReference type="AlphaFoldDB" id="A0A7C4RMU5"/>
<dbReference type="InterPro" id="IPR014729">
    <property type="entry name" value="Rossmann-like_a/b/a_fold"/>
</dbReference>
<evidence type="ECO:0000256" key="1">
    <source>
        <dbReference type="SAM" id="Phobius"/>
    </source>
</evidence>
<name>A0A7C4RMU5_9BACT</name>
<gene>
    <name evidence="3" type="ORF">ENS29_05305</name>
</gene>
<keyword evidence="1" id="KW-0472">Membrane</keyword>
<keyword evidence="1" id="KW-0812">Transmembrane</keyword>
<sequence>MSTILTMTQRPAISMSASKSSRYAHSGRNLRYLPWFLLFLAVLSVVGFRHLLLYRVAEWFVVSHPLEKADVLYLLNGEHATRPFFASDLYRRGFASQVWIAQTQKDPTEMLGLYPNDTDVNKGVLIRCGVPEDRIVVVPYPNGVSSTWEETLAIRRFIDRHPVESVLVVTSSLHTRRTYWTFRKLFHDTPVRIRMAEAPHWGFDLTNWWKTEEGVLTMVSEWVKLSYYWLNHRPDR</sequence>
<feature type="transmembrane region" description="Helical" evidence="1">
    <location>
        <begin position="32"/>
        <end position="52"/>
    </location>
</feature>
<accession>A0A7C4RMU5</accession>
<dbReference type="Gene3D" id="3.40.50.620">
    <property type="entry name" value="HUPs"/>
    <property type="match status" value="1"/>
</dbReference>
<organism evidence="3">
    <name type="scientific">Desulfatirhabdium butyrativorans</name>
    <dbReference type="NCBI Taxonomy" id="340467"/>
    <lineage>
        <taxon>Bacteria</taxon>
        <taxon>Pseudomonadati</taxon>
        <taxon>Thermodesulfobacteriota</taxon>
        <taxon>Desulfobacteria</taxon>
        <taxon>Desulfobacterales</taxon>
        <taxon>Desulfatirhabdiaceae</taxon>
        <taxon>Desulfatirhabdium</taxon>
    </lineage>
</organism>